<proteinExistence type="predicted"/>
<evidence type="ECO:0000313" key="1">
    <source>
        <dbReference type="EMBL" id="GAA5049790.1"/>
    </source>
</evidence>
<dbReference type="Proteomes" id="UP001500603">
    <property type="component" value="Unassembled WGS sequence"/>
</dbReference>
<dbReference type="RefSeq" id="WP_345494881.1">
    <property type="nucleotide sequence ID" value="NZ_BAABJM010000002.1"/>
</dbReference>
<accession>A0ABP9K4H2</accession>
<dbReference type="InterPro" id="IPR023213">
    <property type="entry name" value="CAT-like_dom_sf"/>
</dbReference>
<dbReference type="SUPFAM" id="SSF52777">
    <property type="entry name" value="CoA-dependent acyltransferases"/>
    <property type="match status" value="1"/>
</dbReference>
<sequence>MTRLLAPSEVFHAFLDWHTGFEVEIPTAVGLDAAAEGLSRLHAEFPRLGGRIVRTPDGFAFHAPDSDPTVATSAHGAHVAAALSAFEIDTARDGETRITGRLHHALCDVTGALSVIDHLLGLIGIAPEADSIATVAARDWPHTAEEILGGVQPDATIRTTRQFFSQAPSTPLKPAQPIHLSLDRALVRAIDDACAATSTALTGVIATALAPLIGTGDDVVVGTPVDCRVFADPQRTQTIPTRAIGNCSHGALVTVPRSARTGAAFIETAQAVDTELMDQLESEVPAAPFRDGRLYLPEHNAPAQLVVSNARGAARRFTRLAEAGTVLVLPESSIPALPMIAVNERPASGIIDISLIADPADYTPTEARHIVDTLAHTLTQFGEQQ</sequence>
<dbReference type="Gene3D" id="3.30.559.10">
    <property type="entry name" value="Chloramphenicol acetyltransferase-like domain"/>
    <property type="match status" value="1"/>
</dbReference>
<reference evidence="2" key="1">
    <citation type="journal article" date="2019" name="Int. J. Syst. Evol. Microbiol.">
        <title>The Global Catalogue of Microorganisms (GCM) 10K type strain sequencing project: providing services to taxonomists for standard genome sequencing and annotation.</title>
        <authorList>
            <consortium name="The Broad Institute Genomics Platform"/>
            <consortium name="The Broad Institute Genome Sequencing Center for Infectious Disease"/>
            <person name="Wu L."/>
            <person name="Ma J."/>
        </authorList>
    </citation>
    <scope>NUCLEOTIDE SEQUENCE [LARGE SCALE GENOMIC DNA]</scope>
    <source>
        <strain evidence="2">JCM 18298</strain>
    </source>
</reference>
<name>A0ABP9K4H2_9NOCA</name>
<evidence type="ECO:0008006" key="3">
    <source>
        <dbReference type="Google" id="ProtNLM"/>
    </source>
</evidence>
<evidence type="ECO:0000313" key="2">
    <source>
        <dbReference type="Proteomes" id="UP001500603"/>
    </source>
</evidence>
<protein>
    <recommendedName>
        <fullName evidence="3">Acyltransferase PapA5</fullName>
    </recommendedName>
</protein>
<gene>
    <name evidence="1" type="ORF">GCM10023318_19200</name>
</gene>
<dbReference type="EMBL" id="BAABJM010000002">
    <property type="protein sequence ID" value="GAA5049790.1"/>
    <property type="molecule type" value="Genomic_DNA"/>
</dbReference>
<keyword evidence="2" id="KW-1185">Reference proteome</keyword>
<dbReference type="Gene3D" id="3.30.559.30">
    <property type="entry name" value="Nonribosomal peptide synthetase, condensation domain"/>
    <property type="match status" value="1"/>
</dbReference>
<comment type="caution">
    <text evidence="1">The sequence shown here is derived from an EMBL/GenBank/DDBJ whole genome shotgun (WGS) entry which is preliminary data.</text>
</comment>
<organism evidence="1 2">
    <name type="scientific">Nocardia callitridis</name>
    <dbReference type="NCBI Taxonomy" id="648753"/>
    <lineage>
        <taxon>Bacteria</taxon>
        <taxon>Bacillati</taxon>
        <taxon>Actinomycetota</taxon>
        <taxon>Actinomycetes</taxon>
        <taxon>Mycobacteriales</taxon>
        <taxon>Nocardiaceae</taxon>
        <taxon>Nocardia</taxon>
    </lineage>
</organism>